<evidence type="ECO:0000313" key="1">
    <source>
        <dbReference type="EMBL" id="EHR63640.1"/>
    </source>
</evidence>
<name>H5XM89_9PSEU</name>
<dbReference type="AlphaFoldDB" id="H5XM89"/>
<dbReference type="OrthoDB" id="3689408at2"/>
<dbReference type="Proteomes" id="UP000002791">
    <property type="component" value="Chromosome"/>
</dbReference>
<organism evidence="1 2">
    <name type="scientific">Saccharomonospora cyanea NA-134</name>
    <dbReference type="NCBI Taxonomy" id="882082"/>
    <lineage>
        <taxon>Bacteria</taxon>
        <taxon>Bacillati</taxon>
        <taxon>Actinomycetota</taxon>
        <taxon>Actinomycetes</taxon>
        <taxon>Pseudonocardiales</taxon>
        <taxon>Pseudonocardiaceae</taxon>
        <taxon>Saccharomonospora</taxon>
    </lineage>
</organism>
<protein>
    <recommendedName>
        <fullName evidence="3">Carboxypeptidase regulatory-like domain-containing protein</fullName>
    </recommendedName>
</protein>
<gene>
    <name evidence="1" type="ORF">SaccyDRAFT_4838</name>
</gene>
<evidence type="ECO:0000313" key="2">
    <source>
        <dbReference type="Proteomes" id="UP000002791"/>
    </source>
</evidence>
<proteinExistence type="predicted"/>
<dbReference type="HOGENOM" id="CLU_113280_0_0_11"/>
<accession>H5XM89</accession>
<sequence length="157" mass="16892">MHEGSSYPDDDTLDTLLLDLDRLVDEFDPPPADLVERVQFALALEDLDVEVAQWERADAMAGVRSVTQGTITFTVSDLTVMINLTKTGPCHRIDGWLVPEGEHAVEVRVAGHDTCSTVADDGGRFVLNDVPSGTTQIVVHVGGEGGRRTVVTPAVVL</sequence>
<dbReference type="RefSeq" id="WP_005460053.1">
    <property type="nucleotide sequence ID" value="NZ_CM001440.1"/>
</dbReference>
<dbReference type="eggNOG" id="ENOG5032XDT">
    <property type="taxonomic scope" value="Bacteria"/>
</dbReference>
<keyword evidence="2" id="KW-1185">Reference proteome</keyword>
<reference evidence="1 2" key="1">
    <citation type="submission" date="2011-11" db="EMBL/GenBank/DDBJ databases">
        <title>The Noncontiguous Finished sequence of Saccharomonospora cyanea NA-134.</title>
        <authorList>
            <consortium name="US DOE Joint Genome Institute"/>
            <person name="Lucas S."/>
            <person name="Han J."/>
            <person name="Lapidus A."/>
            <person name="Cheng J.-F."/>
            <person name="Goodwin L."/>
            <person name="Pitluck S."/>
            <person name="Peters L."/>
            <person name="Ovchinnikova G."/>
            <person name="Lu M."/>
            <person name="Detter J.C."/>
            <person name="Han C."/>
            <person name="Tapia R."/>
            <person name="Land M."/>
            <person name="Hauser L."/>
            <person name="Kyrpides N."/>
            <person name="Ivanova N."/>
            <person name="Pagani I."/>
            <person name="Brambilla E.-M."/>
            <person name="Klenk H.-P."/>
            <person name="Woyke T."/>
        </authorList>
    </citation>
    <scope>NUCLEOTIDE SEQUENCE [LARGE SCALE GENOMIC DNA]</scope>
    <source>
        <strain evidence="1 2">NA-134</strain>
    </source>
</reference>
<dbReference type="EMBL" id="CM001440">
    <property type="protein sequence ID" value="EHR63640.1"/>
    <property type="molecule type" value="Genomic_DNA"/>
</dbReference>
<evidence type="ECO:0008006" key="3">
    <source>
        <dbReference type="Google" id="ProtNLM"/>
    </source>
</evidence>
<dbReference type="STRING" id="882082.SaccyDRAFT_4838"/>